<evidence type="ECO:0000313" key="9">
    <source>
        <dbReference type="EMBL" id="MXY96074.1"/>
    </source>
</evidence>
<keyword evidence="5 8" id="KW-0812">Transmembrane</keyword>
<accession>A0A6B0YY79</accession>
<dbReference type="AlphaFoldDB" id="A0A6B0YY79"/>
<feature type="transmembrane region" description="Helical" evidence="8">
    <location>
        <begin position="299"/>
        <end position="317"/>
    </location>
</feature>
<sequence>MLMMTARPSILRCAIFLAILTLAAFVRFYCLTCSSLWHDEGNSWAVAQRSFDQVARDAAADIHPPGYYWLLKLWAGPSGFSAWGLRSLSALTGLLSVAVVYRFALEMASGAERYRSEFALLASFLAALSPFQVYYSQEARMYALLTLEGSVLMWSLLAMGKRVAVRELRPSVAGYAALYLIAAVAGLWTHYVFALLLAAAGVAAVWWLLGSREPQRAEGRETGLQAPVFRGATDRRKPFFLFLALNLLALLAYSPWLATGIDRLLSWPSQEGFTGTTEGLRLMFQTVAAGTIRSGPELAWGWLMVVALLPACGLWNLRRTFAGALLLLWLLLPLGVMVAFDLISPPFLKFLLILSPAWCLAVAACPRCLPSRKFSLNARIWSPASESLEGTGCPKEYRLPLSSMAAGSIAVLAAVLAVTALAPYYSDPSARDNYAGIAQTVAALGDPDEDIVILNAPGQADVWRFYDVGFDFIPLPADRPPDRAGTEQTLERETSERRRIFAVFWATEQSDRERIVENWLGRHAFKGWENWQGNVRFATYSMPGGQICNALDEPRVFEDVAELFELCLSQDPLVPGDTLMVGLRWRPLRDPDRRLKVTVQLLDARDQVIVQRDGEPSGGSMPTTIWKTGEPVSDNHGLTLPFGTPPGDYRLIAAVYDAETGSRLTVDSSDAVELERPSIVRPEQGPPDSIIPLQHRTRLDFGHLEAIGYSYHRKAFAHAPSTTLSAGQMLQVTLYWRAPSPLPSDWPEDLKMRLLLGEQSLEAPLAGGSYPTDRWRAGELVRGAFEIQFDGSNPTLWLEVENTRKRLGRIPHTE</sequence>
<evidence type="ECO:0000256" key="6">
    <source>
        <dbReference type="ARBA" id="ARBA00022989"/>
    </source>
</evidence>
<reference evidence="9" key="1">
    <citation type="submission" date="2019-09" db="EMBL/GenBank/DDBJ databases">
        <title>Characterisation of the sponge microbiome using genome-centric metagenomics.</title>
        <authorList>
            <person name="Engelberts J.P."/>
            <person name="Robbins S.J."/>
            <person name="De Goeij J.M."/>
            <person name="Aranda M."/>
            <person name="Bell S.C."/>
            <person name="Webster N.S."/>
        </authorList>
    </citation>
    <scope>NUCLEOTIDE SEQUENCE</scope>
    <source>
        <strain evidence="9">SB0664_bin_27</strain>
    </source>
</reference>
<dbReference type="GO" id="GO:0005886">
    <property type="term" value="C:plasma membrane"/>
    <property type="evidence" value="ECO:0007669"/>
    <property type="project" value="UniProtKB-SubCell"/>
</dbReference>
<organism evidence="9">
    <name type="scientific">Caldilineaceae bacterium SB0664_bin_27</name>
    <dbReference type="NCBI Taxonomy" id="2605260"/>
    <lineage>
        <taxon>Bacteria</taxon>
        <taxon>Bacillati</taxon>
        <taxon>Chloroflexota</taxon>
        <taxon>Caldilineae</taxon>
        <taxon>Caldilineales</taxon>
        <taxon>Caldilineaceae</taxon>
    </lineage>
</organism>
<evidence type="ECO:0000256" key="4">
    <source>
        <dbReference type="ARBA" id="ARBA00022679"/>
    </source>
</evidence>
<gene>
    <name evidence="9" type="ORF">F4Y42_21750</name>
</gene>
<feature type="transmembrane region" description="Helical" evidence="8">
    <location>
        <begin position="324"/>
        <end position="344"/>
    </location>
</feature>
<keyword evidence="3" id="KW-0328">Glycosyltransferase</keyword>
<dbReference type="PANTHER" id="PTHR33908">
    <property type="entry name" value="MANNOSYLTRANSFERASE YKCB-RELATED"/>
    <property type="match status" value="1"/>
</dbReference>
<protein>
    <submittedName>
        <fullName evidence="9">Uncharacterized protein</fullName>
    </submittedName>
</protein>
<comment type="subcellular location">
    <subcellularLocation>
        <location evidence="1">Cell membrane</location>
        <topology evidence="1">Multi-pass membrane protein</topology>
    </subcellularLocation>
</comment>
<feature type="transmembrane region" description="Helical" evidence="8">
    <location>
        <begin position="83"/>
        <end position="105"/>
    </location>
</feature>
<evidence type="ECO:0000256" key="8">
    <source>
        <dbReference type="SAM" id="Phobius"/>
    </source>
</evidence>
<dbReference type="InterPro" id="IPR050297">
    <property type="entry name" value="LipidA_mod_glycosyltrf_83"/>
</dbReference>
<comment type="caution">
    <text evidence="9">The sequence shown here is derived from an EMBL/GenBank/DDBJ whole genome shotgun (WGS) entry which is preliminary data.</text>
</comment>
<evidence type="ECO:0000256" key="1">
    <source>
        <dbReference type="ARBA" id="ARBA00004651"/>
    </source>
</evidence>
<feature type="transmembrane region" description="Helical" evidence="8">
    <location>
        <begin position="141"/>
        <end position="160"/>
    </location>
</feature>
<feature type="transmembrane region" description="Helical" evidence="8">
    <location>
        <begin position="239"/>
        <end position="258"/>
    </location>
</feature>
<evidence type="ECO:0000256" key="2">
    <source>
        <dbReference type="ARBA" id="ARBA00022475"/>
    </source>
</evidence>
<name>A0A6B0YY79_9CHLR</name>
<feature type="transmembrane region" description="Helical" evidence="8">
    <location>
        <begin position="172"/>
        <end position="188"/>
    </location>
</feature>
<dbReference type="EMBL" id="VXRG01000185">
    <property type="protein sequence ID" value="MXY96074.1"/>
    <property type="molecule type" value="Genomic_DNA"/>
</dbReference>
<evidence type="ECO:0000256" key="5">
    <source>
        <dbReference type="ARBA" id="ARBA00022692"/>
    </source>
</evidence>
<keyword evidence="6 8" id="KW-1133">Transmembrane helix</keyword>
<dbReference type="GO" id="GO:0016763">
    <property type="term" value="F:pentosyltransferase activity"/>
    <property type="evidence" value="ECO:0007669"/>
    <property type="project" value="TreeGrafter"/>
</dbReference>
<keyword evidence="4" id="KW-0808">Transferase</keyword>
<keyword evidence="2" id="KW-1003">Cell membrane</keyword>
<dbReference type="PANTHER" id="PTHR33908:SF11">
    <property type="entry name" value="MEMBRANE PROTEIN"/>
    <property type="match status" value="1"/>
</dbReference>
<evidence type="ECO:0000256" key="3">
    <source>
        <dbReference type="ARBA" id="ARBA00022676"/>
    </source>
</evidence>
<feature type="transmembrane region" description="Helical" evidence="8">
    <location>
        <begin position="194"/>
        <end position="210"/>
    </location>
</feature>
<keyword evidence="7 8" id="KW-0472">Membrane</keyword>
<dbReference type="GO" id="GO:0009103">
    <property type="term" value="P:lipopolysaccharide biosynthetic process"/>
    <property type="evidence" value="ECO:0007669"/>
    <property type="project" value="UniProtKB-ARBA"/>
</dbReference>
<proteinExistence type="predicted"/>
<feature type="transmembrane region" description="Helical" evidence="8">
    <location>
        <begin position="117"/>
        <end position="135"/>
    </location>
</feature>
<evidence type="ECO:0000256" key="7">
    <source>
        <dbReference type="ARBA" id="ARBA00023136"/>
    </source>
</evidence>